<dbReference type="PANTHER" id="PTHR43611:SF3">
    <property type="entry name" value="FLAVIN MONONUCLEOTIDE HYDROLASE 1, CHLOROPLATIC"/>
    <property type="match status" value="1"/>
</dbReference>
<dbReference type="OrthoDB" id="2012566at2759"/>
<dbReference type="InterPro" id="IPR036412">
    <property type="entry name" value="HAD-like_sf"/>
</dbReference>
<dbReference type="Proteomes" id="UP000191285">
    <property type="component" value="Unassembled WGS sequence"/>
</dbReference>
<accession>A0A1V6TGT5</accession>
<dbReference type="NCBIfam" id="TIGR01509">
    <property type="entry name" value="HAD-SF-IA-v3"/>
    <property type="match status" value="1"/>
</dbReference>
<protein>
    <submittedName>
        <fullName evidence="1">Uncharacterized protein</fullName>
    </submittedName>
</protein>
<evidence type="ECO:0000313" key="2">
    <source>
        <dbReference type="Proteomes" id="UP000191285"/>
    </source>
</evidence>
<dbReference type="Gene3D" id="3.40.50.1000">
    <property type="entry name" value="HAD superfamily/HAD-like"/>
    <property type="match status" value="1"/>
</dbReference>
<dbReference type="GO" id="GO:0016791">
    <property type="term" value="F:phosphatase activity"/>
    <property type="evidence" value="ECO:0007669"/>
    <property type="project" value="UniProtKB-ARBA"/>
</dbReference>
<name>A0A1V6TGT5_9EURO</name>
<organism evidence="1 2">
    <name type="scientific">Penicillium steckii</name>
    <dbReference type="NCBI Taxonomy" id="303698"/>
    <lineage>
        <taxon>Eukaryota</taxon>
        <taxon>Fungi</taxon>
        <taxon>Dikarya</taxon>
        <taxon>Ascomycota</taxon>
        <taxon>Pezizomycotina</taxon>
        <taxon>Eurotiomycetes</taxon>
        <taxon>Eurotiomycetidae</taxon>
        <taxon>Eurotiales</taxon>
        <taxon>Aspergillaceae</taxon>
        <taxon>Penicillium</taxon>
    </lineage>
</organism>
<reference evidence="2" key="1">
    <citation type="journal article" date="2017" name="Nat. Microbiol.">
        <title>Global analysis of biosynthetic gene clusters reveals vast potential of secondary metabolite production in Penicillium species.</title>
        <authorList>
            <person name="Nielsen J.C."/>
            <person name="Grijseels S."/>
            <person name="Prigent S."/>
            <person name="Ji B."/>
            <person name="Dainat J."/>
            <person name="Nielsen K.F."/>
            <person name="Frisvad J.C."/>
            <person name="Workman M."/>
            <person name="Nielsen J."/>
        </authorList>
    </citation>
    <scope>NUCLEOTIDE SEQUENCE [LARGE SCALE GENOMIC DNA]</scope>
    <source>
        <strain evidence="2">IBT 24891</strain>
    </source>
</reference>
<dbReference type="AlphaFoldDB" id="A0A1V6TGT5"/>
<dbReference type="SUPFAM" id="SSF56784">
    <property type="entry name" value="HAD-like"/>
    <property type="match status" value="1"/>
</dbReference>
<sequence>MNTYEAIVYDLGDVLFSWSVQTKSSIPSELVKQILSSEVWQDYERGYFAEDECYKKISEAFDLDALEVKKAIQDVRQSLKVDNANISKEEYVYLRKLPADWNLFEHVFVSGDIGMREPGVCFYEHVLKNIGVRPEKVIFVDEKLENVMSAQSLGMKGIQFQDPESLAQILENLLGDSVRRGEEFLMKNTGKFHSVSDNGVEILENFSQLLILDITHDESLVQLKRPNREWKFFIEEPRETTKTFPNDLDTTSTALRVLPHKDSHINFMLDKMLKYVTAEGLVQTYFDNNRPRFDPIVNINVLHIFHKYSRGQDLSTSMNWVRQILYHRAYLAGTRYYPSPDAILYFFTRLWEVIDDPNLKVKLRYLLTERTIERKGVNGTALCIAMRLSAGHTLGVQNKTDLETLRMMQHRDGGWEAGHLYKFGSSDLDMGNRGLATALAVQVMREGAS</sequence>
<dbReference type="InterPro" id="IPR023214">
    <property type="entry name" value="HAD_sf"/>
</dbReference>
<proteinExistence type="predicted"/>
<dbReference type="STRING" id="303698.A0A1V6TGT5"/>
<dbReference type="InterPro" id="IPR006439">
    <property type="entry name" value="HAD-SF_hydro_IA"/>
</dbReference>
<evidence type="ECO:0000313" key="1">
    <source>
        <dbReference type="EMBL" id="OQE25557.1"/>
    </source>
</evidence>
<dbReference type="PANTHER" id="PTHR43611">
    <property type="entry name" value="ALPHA-D-GLUCOSE 1-PHOSPHATE PHOSPHATASE"/>
    <property type="match status" value="1"/>
</dbReference>
<keyword evidence="2" id="KW-1185">Reference proteome</keyword>
<dbReference type="EMBL" id="MLKD01000006">
    <property type="protein sequence ID" value="OQE25557.1"/>
    <property type="molecule type" value="Genomic_DNA"/>
</dbReference>
<comment type="caution">
    <text evidence="1">The sequence shown here is derived from an EMBL/GenBank/DDBJ whole genome shotgun (WGS) entry which is preliminary data.</text>
</comment>
<gene>
    <name evidence="1" type="ORF">PENSTE_c006G05661</name>
</gene>